<dbReference type="GO" id="GO:0035556">
    <property type="term" value="P:intracellular signal transduction"/>
    <property type="evidence" value="ECO:0007669"/>
    <property type="project" value="InterPro"/>
</dbReference>
<dbReference type="InterPro" id="IPR036388">
    <property type="entry name" value="WH-like_DNA-bd_sf"/>
</dbReference>
<evidence type="ECO:0000256" key="1">
    <source>
        <dbReference type="SAM" id="MobiDB-lite"/>
    </source>
</evidence>
<accession>A0A6J8CW25</accession>
<dbReference type="Pfam" id="PF00610">
    <property type="entry name" value="DEP"/>
    <property type="match status" value="1"/>
</dbReference>
<sequence length="897" mass="103072">MDSRSSPTDRSVPYTGPYRATKLWNEVILTFRNGMPLGRHRRYMKTYDNCFSSSEAVDWLHDYLKSNKNFGADVTRSQTIQLLQKLHRARVVEDIRGGKHNRADVCDNNRLFRFVHASPHRQNVHTRTPLTNRHDLINKDQGPITLDLDHEKPAQMSPIKVLPECHLVAKQLNAADVEDAWKNMTLDRLQEVLGIEEMSEILDSNFVNGKHVMHNCLYINKSGIVTNIEPKDQLPHWALSAMKCLAHWPEKVDDNLPSYPGFEKDVFRVVRDYFCGLSEPLLTYEMYEVILNVFVTAEGLIQEDCDNESDIPDEMYSPTHKSISSFESVENLLMNLTSVGSTPDVKSGNALPRVSSTSVLELSPIYPDHVFEEKRRKSTSSLSLPVAAKYETAFGPENRTVTRVYLNKGDVQTEYGYTNGPEDLSRTPIETHFKTSQEVPRYVSNSEHCYDSYDINFAHVRSMRKKKSEPCRNAIDKNRRQSCSENNPAHYSNRSESNKTNQYTKNKHYLPARRSYSDSSSQSEINRPAPEYVSPPAYHSLFPDGYKPVIDGASRKLLNRSISSQALHMLRALSFEDEECQHGLNHQAYTQTLGRTKSRRSLDNVGSQTLERRPSQGALNKCRNSQSDLQSQCSLNRCTDKLNRMASRESLTGRSLSLSDLMHGESKTNLRRFCSDAGQVENIIERIKKSLQLVFLLVPPPNRRKLHLLLKLMNKMFNNTKLQLDSEQNTRTLLLETFYRSVLSCQDEADMEDLLVMRIVSFLIDHGVDIMLVPKDLKSAVEEKLANMTKTQIVYSRDVFSSFNYCKQVSKEDYEVQRMSSSQKALEELLEEIINDRTMSAARRKQRLKKFEKTYPDIFAKKFATIELKKDVKEDKPKIKQPLLIRPLMTKLRGLRI</sequence>
<feature type="region of interest" description="Disordered" evidence="1">
    <location>
        <begin position="466"/>
        <end position="532"/>
    </location>
</feature>
<dbReference type="OrthoDB" id="524326at2759"/>
<feature type="compositionally biased region" description="Polar residues" evidence="1">
    <location>
        <begin position="481"/>
        <end position="504"/>
    </location>
</feature>
<dbReference type="InterPro" id="IPR036390">
    <property type="entry name" value="WH_DNA-bd_sf"/>
</dbReference>
<dbReference type="AlphaFoldDB" id="A0A6J8CW25"/>
<name>A0A6J8CW25_MYTCO</name>
<evidence type="ECO:0000313" key="3">
    <source>
        <dbReference type="EMBL" id="CAC5399122.1"/>
    </source>
</evidence>
<dbReference type="EMBL" id="CACVKT020005972">
    <property type="protein sequence ID" value="CAC5399122.1"/>
    <property type="molecule type" value="Genomic_DNA"/>
</dbReference>
<proteinExistence type="predicted"/>
<evidence type="ECO:0000259" key="2">
    <source>
        <dbReference type="PROSITE" id="PS50186"/>
    </source>
</evidence>
<dbReference type="InterPro" id="IPR008936">
    <property type="entry name" value="Rho_GTPase_activation_prot"/>
</dbReference>
<feature type="region of interest" description="Disordered" evidence="1">
    <location>
        <begin position="592"/>
        <end position="623"/>
    </location>
</feature>
<organism evidence="3 4">
    <name type="scientific">Mytilus coruscus</name>
    <name type="common">Sea mussel</name>
    <dbReference type="NCBI Taxonomy" id="42192"/>
    <lineage>
        <taxon>Eukaryota</taxon>
        <taxon>Metazoa</taxon>
        <taxon>Spiralia</taxon>
        <taxon>Lophotrochozoa</taxon>
        <taxon>Mollusca</taxon>
        <taxon>Bivalvia</taxon>
        <taxon>Autobranchia</taxon>
        <taxon>Pteriomorphia</taxon>
        <taxon>Mytilida</taxon>
        <taxon>Mytiloidea</taxon>
        <taxon>Mytilidae</taxon>
        <taxon>Mytilinae</taxon>
        <taxon>Mytilus</taxon>
    </lineage>
</organism>
<feature type="compositionally biased region" description="Basic and acidic residues" evidence="1">
    <location>
        <begin position="468"/>
        <end position="479"/>
    </location>
</feature>
<dbReference type="InterPro" id="IPR000591">
    <property type="entry name" value="DEP_dom"/>
</dbReference>
<dbReference type="SUPFAM" id="SSF46785">
    <property type="entry name" value="Winged helix' DNA-binding domain"/>
    <property type="match status" value="1"/>
</dbReference>
<gene>
    <name evidence="3" type="ORF">MCOR_33412</name>
</gene>
<dbReference type="PANTHER" id="PTHR16206:SF4">
    <property type="entry name" value="PROTEIN LET-99"/>
    <property type="match status" value="1"/>
</dbReference>
<dbReference type="PANTHER" id="PTHR16206">
    <property type="entry name" value="DEP DOMAIN-CONTAINING"/>
    <property type="match status" value="1"/>
</dbReference>
<reference evidence="3 4" key="1">
    <citation type="submission" date="2020-06" db="EMBL/GenBank/DDBJ databases">
        <authorList>
            <person name="Li R."/>
            <person name="Bekaert M."/>
        </authorList>
    </citation>
    <scope>NUCLEOTIDE SEQUENCE [LARGE SCALE GENOMIC DNA]</scope>
    <source>
        <strain evidence="4">wild</strain>
    </source>
</reference>
<keyword evidence="4" id="KW-1185">Reference proteome</keyword>
<dbReference type="Gene3D" id="1.10.10.10">
    <property type="entry name" value="Winged helix-like DNA-binding domain superfamily/Winged helix DNA-binding domain"/>
    <property type="match status" value="1"/>
</dbReference>
<dbReference type="SUPFAM" id="SSF48350">
    <property type="entry name" value="GTPase activation domain, GAP"/>
    <property type="match status" value="1"/>
</dbReference>
<protein>
    <submittedName>
        <fullName evidence="3">DEP domain-containing protein 1A,DEP domain-containing protein 1B</fullName>
    </submittedName>
</protein>
<dbReference type="SMART" id="SM00049">
    <property type="entry name" value="DEP"/>
    <property type="match status" value="1"/>
</dbReference>
<dbReference type="Proteomes" id="UP000507470">
    <property type="component" value="Unassembled WGS sequence"/>
</dbReference>
<feature type="domain" description="DEP" evidence="2">
    <location>
        <begin position="31"/>
        <end position="116"/>
    </location>
</feature>
<evidence type="ECO:0000313" key="4">
    <source>
        <dbReference type="Proteomes" id="UP000507470"/>
    </source>
</evidence>
<dbReference type="PROSITE" id="PS50186">
    <property type="entry name" value="DEP"/>
    <property type="match status" value="1"/>
</dbReference>